<keyword evidence="6 10" id="KW-1133">Transmembrane helix</keyword>
<feature type="transmembrane region" description="Helical" evidence="10">
    <location>
        <begin position="64"/>
        <end position="85"/>
    </location>
</feature>
<evidence type="ECO:0000313" key="12">
    <source>
        <dbReference type="Proteomes" id="UP000801492"/>
    </source>
</evidence>
<evidence type="ECO:0000256" key="7">
    <source>
        <dbReference type="ARBA" id="ARBA00023136"/>
    </source>
</evidence>
<evidence type="ECO:0000256" key="6">
    <source>
        <dbReference type="ARBA" id="ARBA00022989"/>
    </source>
</evidence>
<gene>
    <name evidence="11" type="ORF">ILUMI_24358</name>
</gene>
<evidence type="ECO:0000256" key="10">
    <source>
        <dbReference type="RuleBase" id="RU351113"/>
    </source>
</evidence>
<evidence type="ECO:0000256" key="8">
    <source>
        <dbReference type="ARBA" id="ARBA00023170"/>
    </source>
</evidence>
<evidence type="ECO:0000313" key="11">
    <source>
        <dbReference type="EMBL" id="KAF2881802.1"/>
    </source>
</evidence>
<dbReference type="Proteomes" id="UP000801492">
    <property type="component" value="Unassembled WGS sequence"/>
</dbReference>
<keyword evidence="9 10" id="KW-0807">Transducer</keyword>
<dbReference type="GO" id="GO:0005886">
    <property type="term" value="C:plasma membrane"/>
    <property type="evidence" value="ECO:0007669"/>
    <property type="project" value="UniProtKB-SubCell"/>
</dbReference>
<keyword evidence="4 10" id="KW-0812">Transmembrane</keyword>
<evidence type="ECO:0000256" key="4">
    <source>
        <dbReference type="ARBA" id="ARBA00022692"/>
    </source>
</evidence>
<evidence type="ECO:0000256" key="2">
    <source>
        <dbReference type="ARBA" id="ARBA00022475"/>
    </source>
</evidence>
<feature type="transmembrane region" description="Helical" evidence="10">
    <location>
        <begin position="166"/>
        <end position="199"/>
    </location>
</feature>
<dbReference type="GO" id="GO:0004984">
    <property type="term" value="F:olfactory receptor activity"/>
    <property type="evidence" value="ECO:0007669"/>
    <property type="project" value="InterPro"/>
</dbReference>
<comment type="caution">
    <text evidence="10">Lacks conserved residue(s) required for the propagation of feature annotation.</text>
</comment>
<sequence>MGKFKAEENLDGVIRLMMLMGTWPMDSSSILYTIRGYTTIFLIASFTVTTIAQALEFVDTEETSFALCCVMASFHTVIKYFFLYTKKAHVLNLIKILNKPILSIHDDHLDIFLIKKLKMCRFFQHLFLYSAVGTGVLIVIIPLLNMRPEKSLPVPFPMNMEQQSSLVHISVWLFQGVAVILTTTSIGCFDGLLFFFIAVAAAELRILREKIAKTINLQSLDSQNMQIQDFDNRINNLLKDCVKQHIAIERYITSIQTTFSSAFLIQLLVSLLITCLIGFTLILIPIVSIDFGMCTLMFVAASTELVLFCAAGNEITLQSENIRDACYMSQWVNCGPSVRKTLFIIMERSKRPFKLSAAGFVFLSLDTLVSVSEDFLISFIT</sequence>
<keyword evidence="7 10" id="KW-0472">Membrane</keyword>
<feature type="transmembrane region" description="Helical" evidence="10">
    <location>
        <begin position="263"/>
        <end position="289"/>
    </location>
</feature>
<keyword evidence="5 10" id="KW-0552">Olfaction</keyword>
<accession>A0A8K0FYT7</accession>
<keyword evidence="12" id="KW-1185">Reference proteome</keyword>
<evidence type="ECO:0000256" key="1">
    <source>
        <dbReference type="ARBA" id="ARBA00004651"/>
    </source>
</evidence>
<keyword evidence="8 10" id="KW-0675">Receptor</keyword>
<protein>
    <recommendedName>
        <fullName evidence="10">Odorant receptor</fullName>
    </recommendedName>
</protein>
<dbReference type="InterPro" id="IPR004117">
    <property type="entry name" value="7tm6_olfct_rcpt"/>
</dbReference>
<dbReference type="EMBL" id="VTPC01090697">
    <property type="protein sequence ID" value="KAF2881802.1"/>
    <property type="molecule type" value="Genomic_DNA"/>
</dbReference>
<comment type="similarity">
    <text evidence="10">Belongs to the insect chemoreceptor superfamily. Heteromeric odorant receptor channel (TC 1.A.69) family.</text>
</comment>
<dbReference type="PANTHER" id="PTHR21137:SF35">
    <property type="entry name" value="ODORANT RECEPTOR 19A-RELATED"/>
    <property type="match status" value="1"/>
</dbReference>
<keyword evidence="3 10" id="KW-0716">Sensory transduction</keyword>
<dbReference type="PANTHER" id="PTHR21137">
    <property type="entry name" value="ODORANT RECEPTOR"/>
    <property type="match status" value="1"/>
</dbReference>
<comment type="subcellular location">
    <subcellularLocation>
        <location evidence="1 10">Cell membrane</location>
        <topology evidence="1 10">Multi-pass membrane protein</topology>
    </subcellularLocation>
</comment>
<comment type="caution">
    <text evidence="11">The sequence shown here is derived from an EMBL/GenBank/DDBJ whole genome shotgun (WGS) entry which is preliminary data.</text>
</comment>
<evidence type="ECO:0000256" key="3">
    <source>
        <dbReference type="ARBA" id="ARBA00022606"/>
    </source>
</evidence>
<feature type="transmembrane region" description="Helical" evidence="10">
    <location>
        <begin position="126"/>
        <end position="146"/>
    </location>
</feature>
<organism evidence="11 12">
    <name type="scientific">Ignelater luminosus</name>
    <name type="common">Cucubano</name>
    <name type="synonym">Pyrophorus luminosus</name>
    <dbReference type="NCBI Taxonomy" id="2038154"/>
    <lineage>
        <taxon>Eukaryota</taxon>
        <taxon>Metazoa</taxon>
        <taxon>Ecdysozoa</taxon>
        <taxon>Arthropoda</taxon>
        <taxon>Hexapoda</taxon>
        <taxon>Insecta</taxon>
        <taxon>Pterygota</taxon>
        <taxon>Neoptera</taxon>
        <taxon>Endopterygota</taxon>
        <taxon>Coleoptera</taxon>
        <taxon>Polyphaga</taxon>
        <taxon>Elateriformia</taxon>
        <taxon>Elateroidea</taxon>
        <taxon>Elateridae</taxon>
        <taxon>Agrypninae</taxon>
        <taxon>Pyrophorini</taxon>
        <taxon>Ignelater</taxon>
    </lineage>
</organism>
<dbReference type="Pfam" id="PF02949">
    <property type="entry name" value="7tm_6"/>
    <property type="match status" value="1"/>
</dbReference>
<proteinExistence type="inferred from homology"/>
<dbReference type="GO" id="GO:0007165">
    <property type="term" value="P:signal transduction"/>
    <property type="evidence" value="ECO:0007669"/>
    <property type="project" value="UniProtKB-KW"/>
</dbReference>
<feature type="transmembrane region" description="Helical" evidence="10">
    <location>
        <begin position="30"/>
        <end position="52"/>
    </location>
</feature>
<evidence type="ECO:0000256" key="5">
    <source>
        <dbReference type="ARBA" id="ARBA00022725"/>
    </source>
</evidence>
<name>A0A8K0FYT7_IGNLU</name>
<reference evidence="11" key="1">
    <citation type="submission" date="2019-08" db="EMBL/GenBank/DDBJ databases">
        <title>The genome of the North American firefly Photinus pyralis.</title>
        <authorList>
            <consortium name="Photinus pyralis genome working group"/>
            <person name="Fallon T.R."/>
            <person name="Sander Lower S.E."/>
            <person name="Weng J.-K."/>
        </authorList>
    </citation>
    <scope>NUCLEOTIDE SEQUENCE</scope>
    <source>
        <strain evidence="11">TRF0915ILg1</strain>
        <tissue evidence="11">Whole body</tissue>
    </source>
</reference>
<dbReference type="AlphaFoldDB" id="A0A8K0FYT7"/>
<dbReference type="OrthoDB" id="6604226at2759"/>
<keyword evidence="2" id="KW-1003">Cell membrane</keyword>
<dbReference type="GO" id="GO:0005549">
    <property type="term" value="F:odorant binding"/>
    <property type="evidence" value="ECO:0007669"/>
    <property type="project" value="InterPro"/>
</dbReference>
<evidence type="ECO:0000256" key="9">
    <source>
        <dbReference type="ARBA" id="ARBA00023224"/>
    </source>
</evidence>